<dbReference type="Gene3D" id="1.10.260.160">
    <property type="match status" value="1"/>
</dbReference>
<dbReference type="InterPro" id="IPR005152">
    <property type="entry name" value="Lipase_secreted"/>
</dbReference>
<accession>A0ABT6Y3G7</accession>
<evidence type="ECO:0000313" key="2">
    <source>
        <dbReference type="Proteomes" id="UP001236507"/>
    </source>
</evidence>
<dbReference type="PANTHER" id="PTHR34853:SF1">
    <property type="entry name" value="LIPASE 5"/>
    <property type="match status" value="1"/>
</dbReference>
<protein>
    <submittedName>
        <fullName evidence="1">Prolyl oligopeptidase family serine peptidase</fullName>
    </submittedName>
</protein>
<dbReference type="PANTHER" id="PTHR34853">
    <property type="match status" value="1"/>
</dbReference>
<dbReference type="Proteomes" id="UP001236507">
    <property type="component" value="Unassembled WGS sequence"/>
</dbReference>
<dbReference type="SUPFAM" id="SSF53474">
    <property type="entry name" value="alpha/beta-Hydrolases"/>
    <property type="match status" value="1"/>
</dbReference>
<dbReference type="EMBL" id="JASHIF010000002">
    <property type="protein sequence ID" value="MDI9858096.1"/>
    <property type="molecule type" value="Genomic_DNA"/>
</dbReference>
<dbReference type="PIRSF" id="PIRSF029171">
    <property type="entry name" value="Esterase_LipA"/>
    <property type="match status" value="1"/>
</dbReference>
<gene>
    <name evidence="1" type="ORF">QM524_02630</name>
</gene>
<dbReference type="Pfam" id="PF03583">
    <property type="entry name" value="LIP"/>
    <property type="match status" value="1"/>
</dbReference>
<dbReference type="Gene3D" id="3.40.50.1820">
    <property type="entry name" value="alpha/beta hydrolase"/>
    <property type="match status" value="1"/>
</dbReference>
<reference evidence="1 2" key="1">
    <citation type="submission" date="2023-05" db="EMBL/GenBank/DDBJ databases">
        <title>Novel species of genus Flectobacillus isolated from stream in China.</title>
        <authorList>
            <person name="Lu H."/>
        </authorList>
    </citation>
    <scope>NUCLEOTIDE SEQUENCE [LARGE SCALE GENOMIC DNA]</scope>
    <source>
        <strain evidence="1 2">KCTC 42575</strain>
    </source>
</reference>
<sequence length="406" mass="44046">MKQNFIQSRNYLLLLLISIGILWGCSSSQNDPTPTNQYLVSSSVVGEFTTAQLSARVDGAALGSDNALVIGVVKGLIKNPIKVVKVVYNTKGVDGKAIQASGLVIFPKTTESVPLISQQHGTIADKNDAPSLYGTASEAYQLASIVASNGFIIACPDYIGYGASASLDHPYEHRETLAQASLDMLRATKELITQEKAAWSQKVMITGYSEGGFATMALQKKMEEQYPNEFNLVASSCGAGAYNKTAFMNYIINQKTHGIAQYNSLYIWVTMAYNSIYGLNRPASYYFNAPYAAEVASKGPQATIPVSINLAYADSFRNGINNGTDTQYITGVKDNDIFDWKPKTSTQLYHGTADQHVFYFNSETAAAAMKAKGATDVTLITVQGTDHFSTLPNYLLGTLTFFTSKK</sequence>
<comment type="caution">
    <text evidence="1">The sequence shown here is derived from an EMBL/GenBank/DDBJ whole genome shotgun (WGS) entry which is preliminary data.</text>
</comment>
<evidence type="ECO:0000313" key="1">
    <source>
        <dbReference type="EMBL" id="MDI9858096.1"/>
    </source>
</evidence>
<dbReference type="RefSeq" id="WP_283343357.1">
    <property type="nucleotide sequence ID" value="NZ_JASHIF010000002.1"/>
</dbReference>
<organism evidence="1 2">
    <name type="scientific">Flectobacillus roseus</name>
    <dbReference type="NCBI Taxonomy" id="502259"/>
    <lineage>
        <taxon>Bacteria</taxon>
        <taxon>Pseudomonadati</taxon>
        <taxon>Bacteroidota</taxon>
        <taxon>Cytophagia</taxon>
        <taxon>Cytophagales</taxon>
        <taxon>Flectobacillaceae</taxon>
        <taxon>Flectobacillus</taxon>
    </lineage>
</organism>
<dbReference type="InterPro" id="IPR029058">
    <property type="entry name" value="AB_hydrolase_fold"/>
</dbReference>
<proteinExistence type="predicted"/>
<name>A0ABT6Y3G7_9BACT</name>
<keyword evidence="2" id="KW-1185">Reference proteome</keyword>